<dbReference type="InterPro" id="IPR028082">
    <property type="entry name" value="Peripla_BP_I"/>
</dbReference>
<dbReference type="GO" id="GO:0030288">
    <property type="term" value="C:outer membrane-bounded periplasmic space"/>
    <property type="evidence" value="ECO:0007669"/>
    <property type="project" value="TreeGrafter"/>
</dbReference>
<dbReference type="GO" id="GO:0006355">
    <property type="term" value="P:regulation of DNA-templated transcription"/>
    <property type="evidence" value="ECO:0007669"/>
    <property type="project" value="InterPro"/>
</dbReference>
<dbReference type="SMART" id="SM00354">
    <property type="entry name" value="HTH_LACI"/>
    <property type="match status" value="1"/>
</dbReference>
<dbReference type="GO" id="GO:0030246">
    <property type="term" value="F:carbohydrate binding"/>
    <property type="evidence" value="ECO:0007669"/>
    <property type="project" value="TreeGrafter"/>
</dbReference>
<evidence type="ECO:0000313" key="5">
    <source>
        <dbReference type="Proteomes" id="UP000255234"/>
    </source>
</evidence>
<dbReference type="AlphaFoldDB" id="A0A378NQ24"/>
<dbReference type="PROSITE" id="PS50932">
    <property type="entry name" value="HTH_LACI_2"/>
    <property type="match status" value="1"/>
</dbReference>
<sequence>MAITLQQIADLAGVSRGTVDRALNNRGRIKPEVEQRIKKIAKDVGYKPSRAGRALAMAKKNIKIGVILQLAQTPFMKDVLIGLKAAKLEAESFGASVKIHKINGVNPTEVIQIMEKMKSEKFNGIALSPSQDNLLIKLIDKFSQEYNIPIITFNSDLENTARLCFIGQNAVKSGQTAAGLMGEITNGQGQIIIISGHEENPSLQQRADGFNREISISYPQINNLGIRYAYDDDWVAEKITDEILDKYPNLKGIYITGSGVLGVCKSLQKANKIKDIKIIANDFINDNIQLLSNGTINFLIGQDAYTQGYQSIMLLFHKLFDNKNPDSKFAYTDIVIKNRFNI</sequence>
<gene>
    <name evidence="4" type="primary">malR_1</name>
    <name evidence="4" type="ORF">NCTC10571_00046</name>
</gene>
<dbReference type="RefSeq" id="WP_075555013.1">
    <property type="nucleotide sequence ID" value="NZ_UGPP01000001.1"/>
</dbReference>
<comment type="similarity">
    <text evidence="2">Belongs to the bacterial solute-binding protein 2 family.</text>
</comment>
<evidence type="ECO:0000313" key="4">
    <source>
        <dbReference type="EMBL" id="STY69966.1"/>
    </source>
</evidence>
<dbReference type="InterPro" id="IPR010982">
    <property type="entry name" value="Lambda_DNA-bd_dom_sf"/>
</dbReference>
<accession>A0A378NQ24</accession>
<dbReference type="Pfam" id="PF13407">
    <property type="entry name" value="Peripla_BP_4"/>
    <property type="match status" value="1"/>
</dbReference>
<protein>
    <submittedName>
        <fullName evidence="4">Maltose operon transcriptional repressor</fullName>
    </submittedName>
</protein>
<reference evidence="4 5" key="1">
    <citation type="submission" date="2018-06" db="EMBL/GenBank/DDBJ databases">
        <authorList>
            <consortium name="Pathogen Informatics"/>
            <person name="Doyle S."/>
        </authorList>
    </citation>
    <scope>NUCLEOTIDE SEQUENCE [LARGE SCALE GENOMIC DNA]</scope>
    <source>
        <strain evidence="4 5">NCTC10571</strain>
    </source>
</reference>
<dbReference type="CDD" id="cd06307">
    <property type="entry name" value="PBP1_sugar_binding"/>
    <property type="match status" value="1"/>
</dbReference>
<feature type="domain" description="HTH lacI-type" evidence="3">
    <location>
        <begin position="3"/>
        <end position="57"/>
    </location>
</feature>
<proteinExistence type="inferred from homology"/>
<evidence type="ECO:0000259" key="3">
    <source>
        <dbReference type="PROSITE" id="PS50932"/>
    </source>
</evidence>
<dbReference type="InterPro" id="IPR025997">
    <property type="entry name" value="SBP_2_dom"/>
</dbReference>
<dbReference type="GO" id="GO:0003677">
    <property type="term" value="F:DNA binding"/>
    <property type="evidence" value="ECO:0007669"/>
    <property type="project" value="InterPro"/>
</dbReference>
<dbReference type="PANTHER" id="PTHR30036">
    <property type="entry name" value="D-XYLOSE-BINDING PERIPLASMIC PROTEIN"/>
    <property type="match status" value="1"/>
</dbReference>
<dbReference type="CDD" id="cd01392">
    <property type="entry name" value="HTH_LacI"/>
    <property type="match status" value="1"/>
</dbReference>
<dbReference type="InterPro" id="IPR050555">
    <property type="entry name" value="Bact_Solute-Bind_Prot2"/>
</dbReference>
<evidence type="ECO:0000256" key="1">
    <source>
        <dbReference type="ARBA" id="ARBA00004196"/>
    </source>
</evidence>
<name>A0A378NQ24_9FIRM</name>
<evidence type="ECO:0000256" key="2">
    <source>
        <dbReference type="ARBA" id="ARBA00007639"/>
    </source>
</evidence>
<dbReference type="PANTHER" id="PTHR30036:SF7">
    <property type="entry name" value="ABC TRANSPORTER PERIPLASMIC-BINDING PROTEIN YPHF"/>
    <property type="match status" value="1"/>
</dbReference>
<dbReference type="SUPFAM" id="SSF47413">
    <property type="entry name" value="lambda repressor-like DNA-binding domains"/>
    <property type="match status" value="1"/>
</dbReference>
<dbReference type="Pfam" id="PF00356">
    <property type="entry name" value="LacI"/>
    <property type="match status" value="1"/>
</dbReference>
<dbReference type="Gene3D" id="1.10.260.40">
    <property type="entry name" value="lambda repressor-like DNA-binding domains"/>
    <property type="match status" value="1"/>
</dbReference>
<dbReference type="Proteomes" id="UP000255234">
    <property type="component" value="Unassembled WGS sequence"/>
</dbReference>
<comment type="subcellular location">
    <subcellularLocation>
        <location evidence="1">Cell envelope</location>
    </subcellularLocation>
</comment>
<dbReference type="InterPro" id="IPR000843">
    <property type="entry name" value="HTH_LacI"/>
</dbReference>
<dbReference type="Gene3D" id="3.40.50.2300">
    <property type="match status" value="2"/>
</dbReference>
<organism evidence="4 5">
    <name type="scientific">Megamonas hypermegale</name>
    <dbReference type="NCBI Taxonomy" id="158847"/>
    <lineage>
        <taxon>Bacteria</taxon>
        <taxon>Bacillati</taxon>
        <taxon>Bacillota</taxon>
        <taxon>Negativicutes</taxon>
        <taxon>Selenomonadales</taxon>
        <taxon>Selenomonadaceae</taxon>
        <taxon>Megamonas</taxon>
    </lineage>
</organism>
<dbReference type="SUPFAM" id="SSF53822">
    <property type="entry name" value="Periplasmic binding protein-like I"/>
    <property type="match status" value="1"/>
</dbReference>
<dbReference type="EMBL" id="UGPP01000001">
    <property type="protein sequence ID" value="STY69966.1"/>
    <property type="molecule type" value="Genomic_DNA"/>
</dbReference>